<dbReference type="GO" id="GO:0007606">
    <property type="term" value="P:sensory perception of chemical stimulus"/>
    <property type="evidence" value="ECO:0007669"/>
    <property type="project" value="InterPro"/>
</dbReference>
<keyword evidence="2" id="KW-0472">Membrane</keyword>
<keyword evidence="3" id="KW-1185">Reference proteome</keyword>
<accession>A0A0N4ZS48</accession>
<feature type="transmembrane region" description="Helical" evidence="2">
    <location>
        <begin position="64"/>
        <end position="84"/>
    </location>
</feature>
<feature type="transmembrane region" description="Helical" evidence="2">
    <location>
        <begin position="96"/>
        <end position="117"/>
    </location>
</feature>
<sequence length="269" mass="31494">MSIINDGLLNFIYNNNNGKQNNFYLVLRYAQNYSNNLIRFSIWFLIIERIVATKKRKTYEKSKNSFIPFCIAILITSLAAILTNLRTVVAIINKNFHQFLLILDIPLVISLFVLKYFNKTIRRQGKSVLSNLTEKYQIIENIKSISRIMLTVCAFVMLSFSDFCIFLFIPESVINYEVRTFLNFTLKCIFYSSITIHLIYASYKSDKEVVHLKNTIKKWFNKSRNNKVFVTSNSKHQQLSHTIKNIDGEEINNAGTQENYFAILDKSWK</sequence>
<dbReference type="Pfam" id="PF03125">
    <property type="entry name" value="Sre"/>
    <property type="match status" value="1"/>
</dbReference>
<keyword evidence="2" id="KW-0812">Transmembrane</keyword>
<keyword evidence="2" id="KW-1133">Transmembrane helix</keyword>
<comment type="similarity">
    <text evidence="1">Belongs to the nematode receptor-like protein sre family.</text>
</comment>
<evidence type="ECO:0000313" key="3">
    <source>
        <dbReference type="Proteomes" id="UP000038045"/>
    </source>
</evidence>
<name>A0A0N4ZS48_PARTI</name>
<feature type="transmembrane region" description="Helical" evidence="2">
    <location>
        <begin position="148"/>
        <end position="169"/>
    </location>
</feature>
<feature type="transmembrane region" description="Helical" evidence="2">
    <location>
        <begin position="181"/>
        <end position="203"/>
    </location>
</feature>
<dbReference type="AlphaFoldDB" id="A0A0N4ZS48"/>
<dbReference type="Proteomes" id="UP000038045">
    <property type="component" value="Unplaced"/>
</dbReference>
<dbReference type="PANTHER" id="PTHR47518:SF9">
    <property type="entry name" value="SERPENTINE RECEPTOR, CLASS T"/>
    <property type="match status" value="1"/>
</dbReference>
<evidence type="ECO:0000313" key="4">
    <source>
        <dbReference type="WBParaSite" id="PTRK_0001133000.1"/>
    </source>
</evidence>
<dbReference type="PANTHER" id="PTHR47518">
    <property type="entry name" value="SERPENTINE RECEPTOR CLASS EPSILON-13-RELATED"/>
    <property type="match status" value="1"/>
</dbReference>
<organism evidence="3 4">
    <name type="scientific">Parastrongyloides trichosuri</name>
    <name type="common">Possum-specific nematode worm</name>
    <dbReference type="NCBI Taxonomy" id="131310"/>
    <lineage>
        <taxon>Eukaryota</taxon>
        <taxon>Metazoa</taxon>
        <taxon>Ecdysozoa</taxon>
        <taxon>Nematoda</taxon>
        <taxon>Chromadorea</taxon>
        <taxon>Rhabditida</taxon>
        <taxon>Tylenchina</taxon>
        <taxon>Panagrolaimomorpha</taxon>
        <taxon>Strongyloidoidea</taxon>
        <taxon>Strongyloididae</taxon>
        <taxon>Parastrongyloides</taxon>
    </lineage>
</organism>
<reference evidence="4" key="1">
    <citation type="submission" date="2017-02" db="UniProtKB">
        <authorList>
            <consortium name="WormBaseParasite"/>
        </authorList>
    </citation>
    <scope>IDENTIFICATION</scope>
</reference>
<dbReference type="InterPro" id="IPR004151">
    <property type="entry name" value="7TM_GPCR_serpentine_rcpt_Sre"/>
</dbReference>
<proteinExistence type="inferred from homology"/>
<dbReference type="InterPro" id="IPR052854">
    <property type="entry name" value="Serpentine_rcpt_epsilon"/>
</dbReference>
<protein>
    <submittedName>
        <fullName evidence="4">G_PROTEIN_RECEP_F1_2 domain-containing protein</fullName>
    </submittedName>
</protein>
<dbReference type="GO" id="GO:0016020">
    <property type="term" value="C:membrane"/>
    <property type="evidence" value="ECO:0007669"/>
    <property type="project" value="InterPro"/>
</dbReference>
<evidence type="ECO:0000256" key="1">
    <source>
        <dbReference type="ARBA" id="ARBA00006803"/>
    </source>
</evidence>
<dbReference type="WBParaSite" id="PTRK_0001133000.1">
    <property type="protein sequence ID" value="PTRK_0001133000.1"/>
    <property type="gene ID" value="PTRK_0001133000"/>
</dbReference>
<evidence type="ECO:0000256" key="2">
    <source>
        <dbReference type="SAM" id="Phobius"/>
    </source>
</evidence>